<dbReference type="AlphaFoldDB" id="A0A5C8PHL0"/>
<dbReference type="InterPro" id="IPR018511">
    <property type="entry name" value="Hemolysin-typ_Ca-bd_CS"/>
</dbReference>
<dbReference type="PRINTS" id="PR00313">
    <property type="entry name" value="CABNDNGRPT"/>
</dbReference>
<keyword evidence="2" id="KW-0964">Secreted</keyword>
<accession>A0A5C8PHL0</accession>
<dbReference type="InterPro" id="IPR001343">
    <property type="entry name" value="Hemolysn_Ca-bd"/>
</dbReference>
<evidence type="ECO:0000256" key="1">
    <source>
        <dbReference type="ARBA" id="ARBA00004613"/>
    </source>
</evidence>
<dbReference type="RefSeq" id="WP_147849066.1">
    <property type="nucleotide sequence ID" value="NZ_VDUZ01000026.1"/>
</dbReference>
<dbReference type="Gene3D" id="2.150.10.10">
    <property type="entry name" value="Serralysin-like metalloprotease, C-terminal"/>
    <property type="match status" value="5"/>
</dbReference>
<evidence type="ECO:0000256" key="2">
    <source>
        <dbReference type="ARBA" id="ARBA00022525"/>
    </source>
</evidence>
<keyword evidence="4" id="KW-1185">Reference proteome</keyword>
<dbReference type="PANTHER" id="PTHR38340">
    <property type="entry name" value="S-LAYER PROTEIN"/>
    <property type="match status" value="1"/>
</dbReference>
<dbReference type="GO" id="GO:0005509">
    <property type="term" value="F:calcium ion binding"/>
    <property type="evidence" value="ECO:0007669"/>
    <property type="project" value="InterPro"/>
</dbReference>
<dbReference type="EMBL" id="VDUZ01000026">
    <property type="protein sequence ID" value="TXL73296.1"/>
    <property type="molecule type" value="Genomic_DNA"/>
</dbReference>
<dbReference type="InterPro" id="IPR011049">
    <property type="entry name" value="Serralysin-like_metalloprot_C"/>
</dbReference>
<dbReference type="PROSITE" id="PS00330">
    <property type="entry name" value="HEMOLYSIN_CALCIUM"/>
    <property type="match status" value="5"/>
</dbReference>
<dbReference type="Pfam" id="PF00353">
    <property type="entry name" value="HemolysinCabind"/>
    <property type="match status" value="9"/>
</dbReference>
<dbReference type="Proteomes" id="UP000321638">
    <property type="component" value="Unassembled WGS sequence"/>
</dbReference>
<name>A0A5C8PHL0_9HYPH</name>
<evidence type="ECO:0000313" key="3">
    <source>
        <dbReference type="EMBL" id="TXL73296.1"/>
    </source>
</evidence>
<dbReference type="InterPro" id="IPR050557">
    <property type="entry name" value="RTX_toxin/Mannuronan_C5-epim"/>
</dbReference>
<gene>
    <name evidence="3" type="ORF">FHP25_21670</name>
</gene>
<reference evidence="3 4" key="1">
    <citation type="submission" date="2019-06" db="EMBL/GenBank/DDBJ databases">
        <title>New taxonomy in bacterial strain CC-CFT640, isolated from vineyard.</title>
        <authorList>
            <person name="Lin S.-Y."/>
            <person name="Tsai C.-F."/>
            <person name="Young C.-C."/>
        </authorList>
    </citation>
    <scope>NUCLEOTIDE SEQUENCE [LARGE SCALE GENOMIC DNA]</scope>
    <source>
        <strain evidence="3 4">CC-CFT640</strain>
    </source>
</reference>
<dbReference type="SUPFAM" id="SSF51120">
    <property type="entry name" value="beta-Roll"/>
    <property type="match status" value="6"/>
</dbReference>
<organism evidence="3 4">
    <name type="scientific">Vineibacter terrae</name>
    <dbReference type="NCBI Taxonomy" id="2586908"/>
    <lineage>
        <taxon>Bacteria</taxon>
        <taxon>Pseudomonadati</taxon>
        <taxon>Pseudomonadota</taxon>
        <taxon>Alphaproteobacteria</taxon>
        <taxon>Hyphomicrobiales</taxon>
        <taxon>Vineibacter</taxon>
    </lineage>
</organism>
<dbReference type="GO" id="GO:0005576">
    <property type="term" value="C:extracellular region"/>
    <property type="evidence" value="ECO:0007669"/>
    <property type="project" value="UniProtKB-SubCell"/>
</dbReference>
<comment type="subcellular location">
    <subcellularLocation>
        <location evidence="1">Secreted</location>
    </subcellularLocation>
</comment>
<protein>
    <submittedName>
        <fullName evidence="3">Calcium-binding protein</fullName>
    </submittedName>
</protein>
<dbReference type="PANTHER" id="PTHR38340:SF1">
    <property type="entry name" value="S-LAYER PROTEIN"/>
    <property type="match status" value="1"/>
</dbReference>
<evidence type="ECO:0000313" key="4">
    <source>
        <dbReference type="Proteomes" id="UP000321638"/>
    </source>
</evidence>
<proteinExistence type="predicted"/>
<dbReference type="OrthoDB" id="7315305at2"/>
<comment type="caution">
    <text evidence="3">The sequence shown here is derived from an EMBL/GenBank/DDBJ whole genome shotgun (WGS) entry which is preliminary data.</text>
</comment>
<sequence>MGIFIGTNAGETIMPGFVSASVITIGAPLPSAESDLILAGNGNDTIDAGDGADLIFAGGGNDVVTGGRGNDVAFLGSGNDRFIWSPGDGSDFVDGGSGNDTLAFNGANVSETIDISANGGQARFTRDVASVTMDLTNVERIEFTALGGADRITVGNLAATDVREVVIDLAGVPGGAAGDGQVDTVTVNGSGGSDQITVAASGSVITVSGLAAVVNIDHADSTDQLVINGLGGNDTINASALPAGTMQLTLDGGAGNDTLVGSAGADLLIGGDGNDVVTGGRGDDTALLGAGDDRFIWAPGDGSDVVEGGTGTDTLDFLGANVSENIDISANGERARFFRDIANVTMDLNDVERIAFDALGGADTITVNDLSGTDVRTVAIDLAGVPNGTIGDGQVDTVRVNATAGDDMISVTTSGGTVVVSGLTAQVTIDHADATDQLVINGGLGADTIDASGLAAGRIGLQLLGGDGDDCLIGSAGDDLVVGGRGNDVALMGAGNDRFTWAPGDGSDIVEGQGGFDTLGFDGANINERIDISANGERARFTRDIANITMDLNDVERIEFEARGGADSITVNDLGGTDVTQVAIDLAGVPGGTTGDGQVDSITINGSGAGDQIAVSAAGSVVTVSGLAAQVTIDHADATDALVINGQGGDDTINASVLQAGLLGLTLDGGAGNDTLVGSAGADLLIGGDGNDVVTGGRGDDTALLGAGDDRFIWAPGDGSDVVEGGTGTDTLDFVGANVSENIDISANGERARFFRDVANITMDLNDVERIAFDALGGADTVTVNDLTGTNVTHVSIDLAGTPGGTAGDGQVDRVVVNATAGSDTIAVAVSGGIVSVAGLAAQVTIDHAEATDQLVVNGLASDDVIDASGVTAGSIGLQLLGGDGNDLIIGGAGDDLIVGGRGNDVALMGAGNDRFTWAPGDGSDIVEGQGGFDTLDFDGANINERIDISANGGRALFTRDVANITMDLNDVERIEFEARGGADSITVNDLSGTDVTQVAIDLAGVPGGTTGDGQQDTVTVNATSGADVAVVSQSGDSVQVNGLAAQVSIAHADAGVDRLVINAGNGDDVIDASTMPATIGLTLDGGAGNDILIGGAGNDTLIGGAGDDVLIGGGGQDVFIGGEVVIQDFQAGGGDRLDLSHIAGATDFSAVLAHAQDVNGNVVIDFGHGGDRITLNHLSVSALHAGDFMLA</sequence>